<organism evidence="2 3">
    <name type="scientific">Plakobranchus ocellatus</name>
    <dbReference type="NCBI Taxonomy" id="259542"/>
    <lineage>
        <taxon>Eukaryota</taxon>
        <taxon>Metazoa</taxon>
        <taxon>Spiralia</taxon>
        <taxon>Lophotrochozoa</taxon>
        <taxon>Mollusca</taxon>
        <taxon>Gastropoda</taxon>
        <taxon>Heterobranchia</taxon>
        <taxon>Euthyneura</taxon>
        <taxon>Panpulmonata</taxon>
        <taxon>Sacoglossa</taxon>
        <taxon>Placobranchoidea</taxon>
        <taxon>Plakobranchidae</taxon>
        <taxon>Plakobranchus</taxon>
    </lineage>
</organism>
<sequence>MARDLQGPFSQGFGLTVATGTLAKQGHESLGSPGCGYYEDKYDEDYNRVKDDKDGHDDVLLLISVYTDRPQNRDLRLSEPLNARASVAGYSNSNPRQERPCKSRGRENASQYATNAPFNDNDHCYDNDTKNNTNDNVDESSNQTTISFTM</sequence>
<feature type="region of interest" description="Disordered" evidence="1">
    <location>
        <begin position="78"/>
        <end position="150"/>
    </location>
</feature>
<dbReference type="AlphaFoldDB" id="A0AAV4CBA0"/>
<name>A0AAV4CBA0_9GAST</name>
<feature type="compositionally biased region" description="Polar residues" evidence="1">
    <location>
        <begin position="139"/>
        <end position="150"/>
    </location>
</feature>
<gene>
    <name evidence="2" type="ORF">PoB_005564300</name>
</gene>
<dbReference type="EMBL" id="BLXT01006120">
    <property type="protein sequence ID" value="GFO29138.1"/>
    <property type="molecule type" value="Genomic_DNA"/>
</dbReference>
<feature type="compositionally biased region" description="Basic and acidic residues" evidence="1">
    <location>
        <begin position="96"/>
        <end position="107"/>
    </location>
</feature>
<comment type="caution">
    <text evidence="2">The sequence shown here is derived from an EMBL/GenBank/DDBJ whole genome shotgun (WGS) entry which is preliminary data.</text>
</comment>
<reference evidence="2 3" key="1">
    <citation type="journal article" date="2021" name="Elife">
        <title>Chloroplast acquisition without the gene transfer in kleptoplastic sea slugs, Plakobranchus ocellatus.</title>
        <authorList>
            <person name="Maeda T."/>
            <person name="Takahashi S."/>
            <person name="Yoshida T."/>
            <person name="Shimamura S."/>
            <person name="Takaki Y."/>
            <person name="Nagai Y."/>
            <person name="Toyoda A."/>
            <person name="Suzuki Y."/>
            <person name="Arimoto A."/>
            <person name="Ishii H."/>
            <person name="Satoh N."/>
            <person name="Nishiyama T."/>
            <person name="Hasebe M."/>
            <person name="Maruyama T."/>
            <person name="Minagawa J."/>
            <person name="Obokata J."/>
            <person name="Shigenobu S."/>
        </authorList>
    </citation>
    <scope>NUCLEOTIDE SEQUENCE [LARGE SCALE GENOMIC DNA]</scope>
</reference>
<evidence type="ECO:0000313" key="2">
    <source>
        <dbReference type="EMBL" id="GFO29138.1"/>
    </source>
</evidence>
<evidence type="ECO:0000313" key="3">
    <source>
        <dbReference type="Proteomes" id="UP000735302"/>
    </source>
</evidence>
<protein>
    <submittedName>
        <fullName evidence="2">Uncharacterized protein</fullName>
    </submittedName>
</protein>
<dbReference type="Proteomes" id="UP000735302">
    <property type="component" value="Unassembled WGS sequence"/>
</dbReference>
<feature type="compositionally biased region" description="Polar residues" evidence="1">
    <location>
        <begin position="108"/>
        <end position="118"/>
    </location>
</feature>
<proteinExistence type="predicted"/>
<evidence type="ECO:0000256" key="1">
    <source>
        <dbReference type="SAM" id="MobiDB-lite"/>
    </source>
</evidence>
<feature type="compositionally biased region" description="Basic and acidic residues" evidence="1">
    <location>
        <begin position="120"/>
        <end position="129"/>
    </location>
</feature>
<accession>A0AAV4CBA0</accession>
<keyword evidence="3" id="KW-1185">Reference proteome</keyword>